<dbReference type="Proteomes" id="UP001597493">
    <property type="component" value="Unassembled WGS sequence"/>
</dbReference>
<keyword evidence="2" id="KW-1185">Reference proteome</keyword>
<evidence type="ECO:0000313" key="1">
    <source>
        <dbReference type="EMBL" id="MFD2659512.1"/>
    </source>
</evidence>
<dbReference type="EMBL" id="JBHUMY010000005">
    <property type="protein sequence ID" value="MFD2659512.1"/>
    <property type="molecule type" value="Genomic_DNA"/>
</dbReference>
<dbReference type="RefSeq" id="WP_379270204.1">
    <property type="nucleotide sequence ID" value="NZ_JBHUGT010000013.1"/>
</dbReference>
<gene>
    <name evidence="1" type="ORF">ACFSW5_04445</name>
</gene>
<evidence type="ECO:0000313" key="2">
    <source>
        <dbReference type="Proteomes" id="UP001597493"/>
    </source>
</evidence>
<proteinExistence type="predicted"/>
<accession>A0ABW5QT21</accession>
<organism evidence="1 2">
    <name type="scientific">Paenibacillus thailandensis</name>
    <dbReference type="NCBI Taxonomy" id="393250"/>
    <lineage>
        <taxon>Bacteria</taxon>
        <taxon>Bacillati</taxon>
        <taxon>Bacillota</taxon>
        <taxon>Bacilli</taxon>
        <taxon>Bacillales</taxon>
        <taxon>Paenibacillaceae</taxon>
        <taxon>Paenibacillus</taxon>
    </lineage>
</organism>
<comment type="caution">
    <text evidence="1">The sequence shown here is derived from an EMBL/GenBank/DDBJ whole genome shotgun (WGS) entry which is preliminary data.</text>
</comment>
<reference evidence="2" key="1">
    <citation type="journal article" date="2019" name="Int. J. Syst. Evol. Microbiol.">
        <title>The Global Catalogue of Microorganisms (GCM) 10K type strain sequencing project: providing services to taxonomists for standard genome sequencing and annotation.</title>
        <authorList>
            <consortium name="The Broad Institute Genomics Platform"/>
            <consortium name="The Broad Institute Genome Sequencing Center for Infectious Disease"/>
            <person name="Wu L."/>
            <person name="Ma J."/>
        </authorList>
    </citation>
    <scope>NUCLEOTIDE SEQUENCE [LARGE SCALE GENOMIC DNA]</scope>
    <source>
        <strain evidence="2">TISTR 1827</strain>
    </source>
</reference>
<name>A0ABW5QT21_9BACL</name>
<sequence length="135" mass="15353">MAWIAPKLDWNALDRINAVDFNRIENNTQEVANFLNSIQYTLPAMTFITNRTQTSVDTLSSINRIEENLELIRTHFMTPPGYPGAETWTTGKPFDYTDANRLELAVELLMDYGVLVYKSFRYCGAAICGETGVIY</sequence>
<protein>
    <submittedName>
        <fullName evidence="1">Uncharacterized protein</fullName>
    </submittedName>
</protein>